<evidence type="ECO:0000259" key="1">
    <source>
        <dbReference type="Pfam" id="PF00561"/>
    </source>
</evidence>
<dbReference type="Pfam" id="PF08386">
    <property type="entry name" value="Abhydrolase_4"/>
    <property type="match status" value="1"/>
</dbReference>
<gene>
    <name evidence="3" type="ORF">BEK98_00285</name>
</gene>
<evidence type="ECO:0000259" key="2">
    <source>
        <dbReference type="Pfam" id="PF08386"/>
    </source>
</evidence>
<dbReference type="PANTHER" id="PTHR43433:SF5">
    <property type="entry name" value="AB HYDROLASE-1 DOMAIN-CONTAINING PROTEIN"/>
    <property type="match status" value="1"/>
</dbReference>
<reference evidence="3 4" key="1">
    <citation type="submission" date="2016-07" db="EMBL/GenBank/DDBJ databases">
        <title>Draft genome of Streptomyces diastatochromogenes.</title>
        <authorList>
            <person name="Podduturi R."/>
            <person name="Lukassen M.B."/>
            <person name="Clausen N."/>
            <person name="Nielsen J.L."/>
            <person name="Jorgensen N.O."/>
        </authorList>
    </citation>
    <scope>NUCLEOTIDE SEQUENCE [LARGE SCALE GENOMIC DNA]</scope>
    <source>
        <strain evidence="3 4">DSM 40608</strain>
    </source>
</reference>
<evidence type="ECO:0000313" key="3">
    <source>
        <dbReference type="EMBL" id="OXZ00607.1"/>
    </source>
</evidence>
<feature type="domain" description="AB hydrolase-1" evidence="1">
    <location>
        <begin position="13"/>
        <end position="127"/>
    </location>
</feature>
<dbReference type="InterPro" id="IPR013595">
    <property type="entry name" value="Pept_S33_TAP-like_C"/>
</dbReference>
<keyword evidence="3" id="KW-0378">Hydrolase</keyword>
<dbReference type="GO" id="GO:0016787">
    <property type="term" value="F:hydrolase activity"/>
    <property type="evidence" value="ECO:0007669"/>
    <property type="project" value="UniProtKB-KW"/>
</dbReference>
<comment type="caution">
    <text evidence="3">The sequence shown here is derived from an EMBL/GenBank/DDBJ whole genome shotgun (WGS) entry which is preliminary data.</text>
</comment>
<dbReference type="Gene3D" id="3.40.50.1820">
    <property type="entry name" value="alpha/beta hydrolase"/>
    <property type="match status" value="1"/>
</dbReference>
<sequence>MPYHDLHGHADDPLLVLGPSLGTSTVLWEPHLDALSSCFQVLRFDLPGHGGSPTGLLSDPTPGGTRVKDLAALVLGLVDHYGRHDFHYAGVSLGGAIGAHLAVHHPQRVASLAMVCSSAHFGPATPWLERASLVRLEGIRPVLGTIPGRWFADPLTAETPVGRTLLTALAETDPAGYAACCDALAAYDLRAELTRISAPTLVVGGSRDVATPLSHATELARGVHGATLLTIDAGHLAVEQPQALQEALLAHLGAVVR</sequence>
<keyword evidence="4" id="KW-1185">Reference proteome</keyword>
<accession>A0A233SY81</accession>
<dbReference type="Pfam" id="PF00561">
    <property type="entry name" value="Abhydrolase_1"/>
    <property type="match status" value="1"/>
</dbReference>
<dbReference type="Proteomes" id="UP000215483">
    <property type="component" value="Unassembled WGS sequence"/>
</dbReference>
<dbReference type="InterPro" id="IPR000073">
    <property type="entry name" value="AB_hydrolase_1"/>
</dbReference>
<feature type="domain" description="Peptidase S33 tripeptidyl aminopeptidase-like C-terminal" evidence="2">
    <location>
        <begin position="197"/>
        <end position="247"/>
    </location>
</feature>
<protein>
    <submittedName>
        <fullName evidence="3">3-oxoadipate enol-lactone hydrolase</fullName>
    </submittedName>
</protein>
<dbReference type="InterPro" id="IPR050471">
    <property type="entry name" value="AB_hydrolase"/>
</dbReference>
<evidence type="ECO:0000313" key="4">
    <source>
        <dbReference type="Proteomes" id="UP000215483"/>
    </source>
</evidence>
<name>A0A233SY81_STRDA</name>
<dbReference type="InterPro" id="IPR029058">
    <property type="entry name" value="AB_hydrolase_fold"/>
</dbReference>
<organism evidence="3 4">
    <name type="scientific">Streptomyces diastatochromogenes</name>
    <dbReference type="NCBI Taxonomy" id="42236"/>
    <lineage>
        <taxon>Bacteria</taxon>
        <taxon>Bacillati</taxon>
        <taxon>Actinomycetota</taxon>
        <taxon>Actinomycetes</taxon>
        <taxon>Kitasatosporales</taxon>
        <taxon>Streptomycetaceae</taxon>
        <taxon>Streptomyces</taxon>
    </lineage>
</organism>
<dbReference type="OrthoDB" id="3396704at2"/>
<dbReference type="EMBL" id="MCGQ01000001">
    <property type="protein sequence ID" value="OXZ00607.1"/>
    <property type="molecule type" value="Genomic_DNA"/>
</dbReference>
<proteinExistence type="predicted"/>
<dbReference type="AlphaFoldDB" id="A0A233SY81"/>
<dbReference type="SUPFAM" id="SSF53474">
    <property type="entry name" value="alpha/beta-Hydrolases"/>
    <property type="match status" value="1"/>
</dbReference>
<dbReference type="PANTHER" id="PTHR43433">
    <property type="entry name" value="HYDROLASE, ALPHA/BETA FOLD FAMILY PROTEIN"/>
    <property type="match status" value="1"/>
</dbReference>
<dbReference type="PRINTS" id="PR00111">
    <property type="entry name" value="ABHYDROLASE"/>
</dbReference>